<proteinExistence type="predicted"/>
<dbReference type="Pfam" id="PF01713">
    <property type="entry name" value="Smr"/>
    <property type="match status" value="1"/>
</dbReference>
<accession>A0A0H4IZY8</accession>
<dbReference type="EMBL" id="CP011002">
    <property type="protein sequence ID" value="AKO65345.1"/>
    <property type="molecule type" value="Genomic_DNA"/>
</dbReference>
<dbReference type="SMART" id="SM00463">
    <property type="entry name" value="SMR"/>
    <property type="match status" value="1"/>
</dbReference>
<dbReference type="InterPro" id="IPR036063">
    <property type="entry name" value="Smr_dom_sf"/>
</dbReference>
<organism evidence="2 3">
    <name type="scientific">Methylophilales bacterium MBRS-H7</name>
    <dbReference type="NCBI Taxonomy" id="1623450"/>
    <lineage>
        <taxon>Bacteria</taxon>
        <taxon>Pseudomonadati</taxon>
        <taxon>Pseudomonadota</taxon>
        <taxon>Betaproteobacteria</taxon>
        <taxon>Nitrosomonadales</taxon>
        <taxon>OM43 clade</taxon>
    </lineage>
</organism>
<dbReference type="SUPFAM" id="SSF160443">
    <property type="entry name" value="SMR domain-like"/>
    <property type="match status" value="1"/>
</dbReference>
<dbReference type="OrthoDB" id="9808881at2"/>
<name>A0A0H4IZY8_9PROT</name>
<dbReference type="Gene3D" id="3.30.1370.110">
    <property type="match status" value="1"/>
</dbReference>
<gene>
    <name evidence="2" type="ORF">VI33_00810</name>
</gene>
<evidence type="ECO:0000313" key="2">
    <source>
        <dbReference type="EMBL" id="AKO65345.1"/>
    </source>
</evidence>
<reference evidence="2 3" key="1">
    <citation type="submission" date="2015-03" db="EMBL/GenBank/DDBJ databases">
        <title>Comparative analysis of the OM43 clade including a novel species from Red Sea uncovers genomic and metabolic diversity among marine methylotrophs.</title>
        <authorList>
            <person name="Jimenez-Infante F."/>
            <person name="Ngugi D.K."/>
            <person name="Vinu M."/>
            <person name="Alam I."/>
            <person name="Kamau A."/>
            <person name="Blom J."/>
            <person name="Bajic V.B."/>
            <person name="Stingl U."/>
        </authorList>
    </citation>
    <scope>NUCLEOTIDE SEQUENCE [LARGE SCALE GENOMIC DNA]</scope>
    <source>
        <strain evidence="2 3">MBRSH7</strain>
    </source>
</reference>
<feature type="domain" description="Smr" evidence="1">
    <location>
        <begin position="93"/>
        <end position="174"/>
    </location>
</feature>
<dbReference type="InterPro" id="IPR002625">
    <property type="entry name" value="Smr_dom"/>
</dbReference>
<evidence type="ECO:0000259" key="1">
    <source>
        <dbReference type="PROSITE" id="PS50828"/>
    </source>
</evidence>
<dbReference type="PANTHER" id="PTHR35562:SF2">
    <property type="entry name" value="DNA ENDONUCLEASE SMRA-RELATED"/>
    <property type="match status" value="1"/>
</dbReference>
<evidence type="ECO:0000313" key="3">
    <source>
        <dbReference type="Proteomes" id="UP000066549"/>
    </source>
</evidence>
<dbReference type="Proteomes" id="UP000066549">
    <property type="component" value="Chromosome"/>
</dbReference>
<dbReference type="PANTHER" id="PTHR35562">
    <property type="entry name" value="DNA ENDONUCLEASE SMRA-RELATED"/>
    <property type="match status" value="1"/>
</dbReference>
<keyword evidence="3" id="KW-1185">Reference proteome</keyword>
<dbReference type="PROSITE" id="PS50828">
    <property type="entry name" value="SMR"/>
    <property type="match status" value="1"/>
</dbReference>
<protein>
    <submittedName>
        <fullName evidence="2">DNA mismatch repair protein MutS</fullName>
    </submittedName>
</protein>
<sequence>MSDNDLFKKEIGEVKPIKRKDTVDTYSQIPKPKPVAKKFLEDEKKVLTDSISDNFESIDYFLARDELFYIKKNHSPDIVKKLRNGNWIVEESIDLHGLTSDEAKAALVEFISYCKQRGIRCIRIIHGKGYNSKNKEPVLKNKVKKWLIQKQEVICFVQAPNHDGGGGALITLLEK</sequence>
<dbReference type="AlphaFoldDB" id="A0A0H4IZY8"/>